<evidence type="ECO:0000313" key="2">
    <source>
        <dbReference type="EMBL" id="KAH8023347.1"/>
    </source>
</evidence>
<feature type="transmembrane region" description="Helical" evidence="1">
    <location>
        <begin position="43"/>
        <end position="60"/>
    </location>
</feature>
<keyword evidence="1" id="KW-0812">Transmembrane</keyword>
<proteinExistence type="predicted"/>
<name>A0A9J6DMX8_RHIMP</name>
<dbReference type="AlphaFoldDB" id="A0A9J6DMX8"/>
<keyword evidence="1" id="KW-1133">Transmembrane helix</keyword>
<dbReference type="EMBL" id="JABSTU010000008">
    <property type="protein sequence ID" value="KAH8023347.1"/>
    <property type="molecule type" value="Genomic_DNA"/>
</dbReference>
<feature type="transmembrane region" description="Helical" evidence="1">
    <location>
        <begin position="105"/>
        <end position="128"/>
    </location>
</feature>
<dbReference type="Proteomes" id="UP000821866">
    <property type="component" value="Chromosome 6"/>
</dbReference>
<gene>
    <name evidence="2" type="ORF">HPB51_012161</name>
</gene>
<evidence type="ECO:0000313" key="3">
    <source>
        <dbReference type="Proteomes" id="UP000821866"/>
    </source>
</evidence>
<sequence length="197" mass="22152">MQQIQSSSFALEKVVYCYVVVVCSEEGAKGVQRSQNNPRVGFLRVRLFLFLGIVSFAHPFDNDLVGHFLVHNYVVIGANERISGEVPLEEQSGQLNRLGLPLTTIIIIVVATVLLVLLLLDVVCYLRFHWGFLYCLRHSCGKGHAPAKPVADDAKSRCVRATSDDSGQQKWGRLRYLLEERDNKPLFWAAQPLRDAL</sequence>
<organism evidence="2 3">
    <name type="scientific">Rhipicephalus microplus</name>
    <name type="common">Cattle tick</name>
    <name type="synonym">Boophilus microplus</name>
    <dbReference type="NCBI Taxonomy" id="6941"/>
    <lineage>
        <taxon>Eukaryota</taxon>
        <taxon>Metazoa</taxon>
        <taxon>Ecdysozoa</taxon>
        <taxon>Arthropoda</taxon>
        <taxon>Chelicerata</taxon>
        <taxon>Arachnida</taxon>
        <taxon>Acari</taxon>
        <taxon>Parasitiformes</taxon>
        <taxon>Ixodida</taxon>
        <taxon>Ixodoidea</taxon>
        <taxon>Ixodidae</taxon>
        <taxon>Rhipicephalinae</taxon>
        <taxon>Rhipicephalus</taxon>
        <taxon>Boophilus</taxon>
    </lineage>
</organism>
<keyword evidence="3" id="KW-1185">Reference proteome</keyword>
<comment type="caution">
    <text evidence="2">The sequence shown here is derived from an EMBL/GenBank/DDBJ whole genome shotgun (WGS) entry which is preliminary data.</text>
</comment>
<reference evidence="2" key="1">
    <citation type="journal article" date="2020" name="Cell">
        <title>Large-Scale Comparative Analyses of Tick Genomes Elucidate Their Genetic Diversity and Vector Capacities.</title>
        <authorList>
            <consortium name="Tick Genome and Microbiome Consortium (TIGMIC)"/>
            <person name="Jia N."/>
            <person name="Wang J."/>
            <person name="Shi W."/>
            <person name="Du L."/>
            <person name="Sun Y."/>
            <person name="Zhan W."/>
            <person name="Jiang J.F."/>
            <person name="Wang Q."/>
            <person name="Zhang B."/>
            <person name="Ji P."/>
            <person name="Bell-Sakyi L."/>
            <person name="Cui X.M."/>
            <person name="Yuan T.T."/>
            <person name="Jiang B.G."/>
            <person name="Yang W.F."/>
            <person name="Lam T.T."/>
            <person name="Chang Q.C."/>
            <person name="Ding S.J."/>
            <person name="Wang X.J."/>
            <person name="Zhu J.G."/>
            <person name="Ruan X.D."/>
            <person name="Zhao L."/>
            <person name="Wei J.T."/>
            <person name="Ye R.Z."/>
            <person name="Que T.C."/>
            <person name="Du C.H."/>
            <person name="Zhou Y.H."/>
            <person name="Cheng J.X."/>
            <person name="Dai P.F."/>
            <person name="Guo W.B."/>
            <person name="Han X.H."/>
            <person name="Huang E.J."/>
            <person name="Li L.F."/>
            <person name="Wei W."/>
            <person name="Gao Y.C."/>
            <person name="Liu J.Z."/>
            <person name="Shao H.Z."/>
            <person name="Wang X."/>
            <person name="Wang C.C."/>
            <person name="Yang T.C."/>
            <person name="Huo Q.B."/>
            <person name="Li W."/>
            <person name="Chen H.Y."/>
            <person name="Chen S.E."/>
            <person name="Zhou L.G."/>
            <person name="Ni X.B."/>
            <person name="Tian J.H."/>
            <person name="Sheng Y."/>
            <person name="Liu T."/>
            <person name="Pan Y.S."/>
            <person name="Xia L.Y."/>
            <person name="Li J."/>
            <person name="Zhao F."/>
            <person name="Cao W.C."/>
        </authorList>
    </citation>
    <scope>NUCLEOTIDE SEQUENCE</scope>
    <source>
        <strain evidence="2">Rmic-2018</strain>
    </source>
</reference>
<evidence type="ECO:0000256" key="1">
    <source>
        <dbReference type="SAM" id="Phobius"/>
    </source>
</evidence>
<accession>A0A9J6DMX8</accession>
<keyword evidence="1" id="KW-0472">Membrane</keyword>
<protein>
    <submittedName>
        <fullName evidence="2">Uncharacterized protein</fullName>
    </submittedName>
</protein>
<reference evidence="2" key="2">
    <citation type="submission" date="2021-09" db="EMBL/GenBank/DDBJ databases">
        <authorList>
            <person name="Jia N."/>
            <person name="Wang J."/>
            <person name="Shi W."/>
            <person name="Du L."/>
            <person name="Sun Y."/>
            <person name="Zhan W."/>
            <person name="Jiang J."/>
            <person name="Wang Q."/>
            <person name="Zhang B."/>
            <person name="Ji P."/>
            <person name="Sakyi L.B."/>
            <person name="Cui X."/>
            <person name="Yuan T."/>
            <person name="Jiang B."/>
            <person name="Yang W."/>
            <person name="Lam T.T.-Y."/>
            <person name="Chang Q."/>
            <person name="Ding S."/>
            <person name="Wang X."/>
            <person name="Zhu J."/>
            <person name="Ruan X."/>
            <person name="Zhao L."/>
            <person name="Wei J."/>
            <person name="Que T."/>
            <person name="Du C."/>
            <person name="Cheng J."/>
            <person name="Dai P."/>
            <person name="Han X."/>
            <person name="Huang E."/>
            <person name="Gao Y."/>
            <person name="Liu J."/>
            <person name="Shao H."/>
            <person name="Ye R."/>
            <person name="Li L."/>
            <person name="Wei W."/>
            <person name="Wang X."/>
            <person name="Wang C."/>
            <person name="Huo Q."/>
            <person name="Li W."/>
            <person name="Guo W."/>
            <person name="Chen H."/>
            <person name="Chen S."/>
            <person name="Zhou L."/>
            <person name="Zhou L."/>
            <person name="Ni X."/>
            <person name="Tian J."/>
            <person name="Zhou Y."/>
            <person name="Sheng Y."/>
            <person name="Liu T."/>
            <person name="Pan Y."/>
            <person name="Xia L."/>
            <person name="Li J."/>
            <person name="Zhao F."/>
            <person name="Cao W."/>
        </authorList>
    </citation>
    <scope>NUCLEOTIDE SEQUENCE</scope>
    <source>
        <strain evidence="2">Rmic-2018</strain>
        <tissue evidence="2">Larvae</tissue>
    </source>
</reference>
<dbReference type="VEuPathDB" id="VectorBase:LOC119172500"/>